<gene>
    <name evidence="2" type="ORF">BKM31_31580</name>
</gene>
<feature type="region of interest" description="Disordered" evidence="1">
    <location>
        <begin position="29"/>
        <end position="118"/>
    </location>
</feature>
<evidence type="ECO:0000256" key="1">
    <source>
        <dbReference type="SAM" id="MobiDB-lite"/>
    </source>
</evidence>
<feature type="compositionally biased region" description="Polar residues" evidence="1">
    <location>
        <begin position="189"/>
        <end position="206"/>
    </location>
</feature>
<dbReference type="EMBL" id="CP017717">
    <property type="protein sequence ID" value="AQZ65392.1"/>
    <property type="molecule type" value="Genomic_DNA"/>
</dbReference>
<reference evidence="3" key="1">
    <citation type="journal article" date="2017" name="Med. Chem. Commun.">
        <title>Nonomuraea sp. ATCC 55076 harbours the largest actinomycete chromosome to date and the kistamicin biosynthetic gene cluster.</title>
        <authorList>
            <person name="Nazari B."/>
            <person name="Forneris C.C."/>
            <person name="Gibson M.I."/>
            <person name="Moon K."/>
            <person name="Schramma K.R."/>
            <person name="Seyedsayamdost M.R."/>
        </authorList>
    </citation>
    <scope>NUCLEOTIDE SEQUENCE [LARGE SCALE GENOMIC DNA]</scope>
    <source>
        <strain evidence="3">ATCC 55076</strain>
    </source>
</reference>
<sequence>MDVRAAAASSSAVGRAAGSLDMALDRMRARSGGTEEGSGGGVSVRTPSTKRAVLPGPSRGNAGRPASSSYAIDPSAYTSEAGTGGCPSSSSGEACTEGGVPSGSSTMDISADMANPVSTTPPAVMTTFSGLTRPCAPPTACVAATTRATARSSPVACSRGMGRPRPGRSARVRPSCGGVTRYGRPSPVAPTSNTGITPGCAASSSGKARPRMIRLRARLSTRRHASVLTSTSPPSADVRRARCTAQGPSWPVCSSSS</sequence>
<proteinExistence type="predicted"/>
<evidence type="ECO:0000313" key="3">
    <source>
        <dbReference type="Proteomes" id="UP000190797"/>
    </source>
</evidence>
<protein>
    <submittedName>
        <fullName evidence="2">Uncharacterized protein</fullName>
    </submittedName>
</protein>
<feature type="compositionally biased region" description="Basic residues" evidence="1">
    <location>
        <begin position="208"/>
        <end position="225"/>
    </location>
</feature>
<feature type="compositionally biased region" description="Low complexity" evidence="1">
    <location>
        <begin position="154"/>
        <end position="164"/>
    </location>
</feature>
<dbReference type="AlphaFoldDB" id="A0A1V0A5G6"/>
<dbReference type="KEGG" id="noa:BKM31_31580"/>
<accession>A0A1V0A5G6</accession>
<keyword evidence="3" id="KW-1185">Reference proteome</keyword>
<dbReference type="Proteomes" id="UP000190797">
    <property type="component" value="Chromosome"/>
</dbReference>
<name>A0A1V0A5G6_9ACTN</name>
<organism evidence="2 3">
    <name type="scientific">[Actinomadura] parvosata subsp. kistnae</name>
    <dbReference type="NCBI Taxonomy" id="1909395"/>
    <lineage>
        <taxon>Bacteria</taxon>
        <taxon>Bacillati</taxon>
        <taxon>Actinomycetota</taxon>
        <taxon>Actinomycetes</taxon>
        <taxon>Streptosporangiales</taxon>
        <taxon>Streptosporangiaceae</taxon>
        <taxon>Nonomuraea</taxon>
    </lineage>
</organism>
<feature type="region of interest" description="Disordered" evidence="1">
    <location>
        <begin position="154"/>
        <end position="257"/>
    </location>
</feature>
<evidence type="ECO:0000313" key="2">
    <source>
        <dbReference type="EMBL" id="AQZ65392.1"/>
    </source>
</evidence>
<feature type="compositionally biased region" description="Polar residues" evidence="1">
    <location>
        <begin position="66"/>
        <end position="93"/>
    </location>
</feature>